<evidence type="ECO:0000313" key="2">
    <source>
        <dbReference type="Proteomes" id="UP000223370"/>
    </source>
</evidence>
<sequence length="37" mass="4205">MVQSAGQVVTNHQHHQGKTVLRFGLKDLVTNRFSKKN</sequence>
<comment type="caution">
    <text evidence="1">The sequence shown here is derived from an EMBL/GenBank/DDBJ whole genome shotgun (WGS) entry which is preliminary data.</text>
</comment>
<dbReference type="AlphaFoldDB" id="A0A1Z5J5G9"/>
<dbReference type="Proteomes" id="UP000223370">
    <property type="component" value="Unassembled WGS sequence"/>
</dbReference>
<keyword evidence="2" id="KW-1185">Reference proteome</keyword>
<accession>A0A1Z5J5G9</accession>
<name>A0A1Z5J5G9_9LACO</name>
<proteinExistence type="predicted"/>
<reference evidence="1 2" key="1">
    <citation type="submission" date="2015-11" db="EMBL/GenBank/DDBJ databases">
        <title>Draft genome sequences of new species of the genus Lactobacillus isolated from orchardgrass silage.</title>
        <authorList>
            <person name="Tohno M."/>
            <person name="Tanizawa Y."/>
            <person name="Arita M."/>
        </authorList>
    </citation>
    <scope>NUCLEOTIDE SEQUENCE [LARGE SCALE GENOMIC DNA]</scope>
    <source>
        <strain evidence="1 2">IWT5</strain>
    </source>
</reference>
<gene>
    <name evidence="1" type="ORF">IWT5_02335</name>
</gene>
<organism evidence="1 2">
    <name type="scientific">Secundilactobacillus silagincola</name>
    <dbReference type="NCBI Taxonomy" id="1714681"/>
    <lineage>
        <taxon>Bacteria</taxon>
        <taxon>Bacillati</taxon>
        <taxon>Bacillota</taxon>
        <taxon>Bacilli</taxon>
        <taxon>Lactobacillales</taxon>
        <taxon>Lactobacillaceae</taxon>
        <taxon>Secundilactobacillus</taxon>
    </lineage>
</organism>
<dbReference type="EMBL" id="BCMJ01000016">
    <property type="protein sequence ID" value="GAX09152.1"/>
    <property type="molecule type" value="Genomic_DNA"/>
</dbReference>
<protein>
    <submittedName>
        <fullName evidence="1">Uncharacterized protein</fullName>
    </submittedName>
</protein>
<evidence type="ECO:0000313" key="1">
    <source>
        <dbReference type="EMBL" id="GAX09152.1"/>
    </source>
</evidence>